<evidence type="ECO:0000313" key="1">
    <source>
        <dbReference type="EMBL" id="GME97820.1"/>
    </source>
</evidence>
<accession>A0ACB5TYI5</accession>
<keyword evidence="2" id="KW-1185">Reference proteome</keyword>
<dbReference type="Proteomes" id="UP001165064">
    <property type="component" value="Unassembled WGS sequence"/>
</dbReference>
<evidence type="ECO:0000313" key="2">
    <source>
        <dbReference type="Proteomes" id="UP001165064"/>
    </source>
</evidence>
<reference evidence="1" key="1">
    <citation type="submission" date="2023-04" db="EMBL/GenBank/DDBJ databases">
        <title>Ambrosiozyma monospora NBRC 10751.</title>
        <authorList>
            <person name="Ichikawa N."/>
            <person name="Sato H."/>
            <person name="Tonouchi N."/>
        </authorList>
    </citation>
    <scope>NUCLEOTIDE SEQUENCE</scope>
    <source>
        <strain evidence="1">NBRC 10751</strain>
    </source>
</reference>
<proteinExistence type="predicted"/>
<organism evidence="1 2">
    <name type="scientific">Ambrosiozyma monospora</name>
    <name type="common">Yeast</name>
    <name type="synonym">Endomycopsis monosporus</name>
    <dbReference type="NCBI Taxonomy" id="43982"/>
    <lineage>
        <taxon>Eukaryota</taxon>
        <taxon>Fungi</taxon>
        <taxon>Dikarya</taxon>
        <taxon>Ascomycota</taxon>
        <taxon>Saccharomycotina</taxon>
        <taxon>Pichiomycetes</taxon>
        <taxon>Pichiales</taxon>
        <taxon>Pichiaceae</taxon>
        <taxon>Ambrosiozyma</taxon>
    </lineage>
</organism>
<dbReference type="EMBL" id="BSXS01010258">
    <property type="protein sequence ID" value="GME97820.1"/>
    <property type="molecule type" value="Genomic_DNA"/>
</dbReference>
<gene>
    <name evidence="1" type="ORF">Amon02_001033500</name>
</gene>
<name>A0ACB5TYI5_AMBMO</name>
<comment type="caution">
    <text evidence="1">The sequence shown here is derived from an EMBL/GenBank/DDBJ whole genome shotgun (WGS) entry which is preliminary data.</text>
</comment>
<protein>
    <submittedName>
        <fullName evidence="1">Unnamed protein product</fullName>
    </submittedName>
</protein>
<sequence>MTANHEFMISMAQTAQNMHMMNEATKCGNITSPTFKYHSATTNDVKSMSSNKVMNVDVHVSILTMVLTSVG</sequence>